<protein>
    <submittedName>
        <fullName evidence="1">Uncharacterized protein</fullName>
    </submittedName>
</protein>
<name>E9I7P3_DAPPU</name>
<sequence>RADRLITIRFDASTTPTVRIESVGDLQLAGDIKTSADALVYLNPTFALPNGAAVANGGAIRTAENVSISGNMQAINSKGGVDFTAVTFATPTSVSSGGAVVERVAQKPNSPTVFNITVTGENAFKDIFLRRGSNTNADGYAVIGTIWAKAGDVMINAPQGIYANDANSIIIGNRVELQASNGPIGTSDLALRIDTRGDLVDGGFAGASKGGLFISETSGDLNLVKPKYIKTAFLQTDSNNTISVGSLDLTVGNSLYRGIVDLRALNGSIFDMNFENDTALTAQRLAAYREKMGLSTDRSLIIGANLDSATRAEYQAYQ</sequence>
<evidence type="ECO:0000313" key="2">
    <source>
        <dbReference type="Proteomes" id="UP000000305"/>
    </source>
</evidence>
<dbReference type="HOGENOM" id="CLU_875956_0_0_1"/>
<reference evidence="1 2" key="1">
    <citation type="journal article" date="2011" name="Science">
        <title>The ecoresponsive genome of Daphnia pulex.</title>
        <authorList>
            <person name="Colbourne J.K."/>
            <person name="Pfrender M.E."/>
            <person name="Gilbert D."/>
            <person name="Thomas W.K."/>
            <person name="Tucker A."/>
            <person name="Oakley T.H."/>
            <person name="Tokishita S."/>
            <person name="Aerts A."/>
            <person name="Arnold G.J."/>
            <person name="Basu M.K."/>
            <person name="Bauer D.J."/>
            <person name="Caceres C.E."/>
            <person name="Carmel L."/>
            <person name="Casola C."/>
            <person name="Choi J.H."/>
            <person name="Detter J.C."/>
            <person name="Dong Q."/>
            <person name="Dusheyko S."/>
            <person name="Eads B.D."/>
            <person name="Frohlich T."/>
            <person name="Geiler-Samerotte K.A."/>
            <person name="Gerlach D."/>
            <person name="Hatcher P."/>
            <person name="Jogdeo S."/>
            <person name="Krijgsveld J."/>
            <person name="Kriventseva E.V."/>
            <person name="Kultz D."/>
            <person name="Laforsch C."/>
            <person name="Lindquist E."/>
            <person name="Lopez J."/>
            <person name="Manak J.R."/>
            <person name="Muller J."/>
            <person name="Pangilinan J."/>
            <person name="Patwardhan R.P."/>
            <person name="Pitluck S."/>
            <person name="Pritham E.J."/>
            <person name="Rechtsteiner A."/>
            <person name="Rho M."/>
            <person name="Rogozin I.B."/>
            <person name="Sakarya O."/>
            <person name="Salamov A."/>
            <person name="Schaack S."/>
            <person name="Shapiro H."/>
            <person name="Shiga Y."/>
            <person name="Skalitzky C."/>
            <person name="Smith Z."/>
            <person name="Souvorov A."/>
            <person name="Sung W."/>
            <person name="Tang Z."/>
            <person name="Tsuchiya D."/>
            <person name="Tu H."/>
            <person name="Vos H."/>
            <person name="Wang M."/>
            <person name="Wolf Y.I."/>
            <person name="Yamagata H."/>
            <person name="Yamada T."/>
            <person name="Ye Y."/>
            <person name="Shaw J.R."/>
            <person name="Andrews J."/>
            <person name="Crease T.J."/>
            <person name="Tang H."/>
            <person name="Lucas S.M."/>
            <person name="Robertson H.M."/>
            <person name="Bork P."/>
            <person name="Koonin E.V."/>
            <person name="Zdobnov E.M."/>
            <person name="Grigoriev I.V."/>
            <person name="Lynch M."/>
            <person name="Boore J.L."/>
        </authorList>
    </citation>
    <scope>NUCLEOTIDE SEQUENCE [LARGE SCALE GENOMIC DNA]</scope>
</reference>
<organism evidence="1 2">
    <name type="scientific">Daphnia pulex</name>
    <name type="common">Water flea</name>
    <dbReference type="NCBI Taxonomy" id="6669"/>
    <lineage>
        <taxon>Eukaryota</taxon>
        <taxon>Metazoa</taxon>
        <taxon>Ecdysozoa</taxon>
        <taxon>Arthropoda</taxon>
        <taxon>Crustacea</taxon>
        <taxon>Branchiopoda</taxon>
        <taxon>Diplostraca</taxon>
        <taxon>Cladocera</taxon>
        <taxon>Anomopoda</taxon>
        <taxon>Daphniidae</taxon>
        <taxon>Daphnia</taxon>
    </lineage>
</organism>
<dbReference type="EMBL" id="GL737396">
    <property type="protein sequence ID" value="EFX59987.1"/>
    <property type="molecule type" value="Genomic_DNA"/>
</dbReference>
<gene>
    <name evidence="1" type="ORF">DAPPUDRAFT_125983</name>
</gene>
<dbReference type="AlphaFoldDB" id="E9I7P3"/>
<feature type="non-terminal residue" evidence="1">
    <location>
        <position position="318"/>
    </location>
</feature>
<dbReference type="InParanoid" id="E9I7P3"/>
<dbReference type="Proteomes" id="UP000000305">
    <property type="component" value="Unassembled WGS sequence"/>
</dbReference>
<accession>E9I7P3</accession>
<dbReference type="KEGG" id="dpx:DAPPUDRAFT_125983"/>
<proteinExistence type="predicted"/>
<evidence type="ECO:0000313" key="1">
    <source>
        <dbReference type="EMBL" id="EFX59987.1"/>
    </source>
</evidence>
<keyword evidence="2" id="KW-1185">Reference proteome</keyword>
<feature type="non-terminal residue" evidence="1">
    <location>
        <position position="1"/>
    </location>
</feature>